<accession>A0A8S3V0W5</accession>
<dbReference type="Gene3D" id="1.10.150.130">
    <property type="match status" value="1"/>
</dbReference>
<evidence type="ECO:0000313" key="5">
    <source>
        <dbReference type="Proteomes" id="UP000683360"/>
    </source>
</evidence>
<organism evidence="4 5">
    <name type="scientific">Mytilus edulis</name>
    <name type="common">Blue mussel</name>
    <dbReference type="NCBI Taxonomy" id="6550"/>
    <lineage>
        <taxon>Eukaryota</taxon>
        <taxon>Metazoa</taxon>
        <taxon>Spiralia</taxon>
        <taxon>Lophotrochozoa</taxon>
        <taxon>Mollusca</taxon>
        <taxon>Bivalvia</taxon>
        <taxon>Autobranchia</taxon>
        <taxon>Pteriomorphia</taxon>
        <taxon>Mytilida</taxon>
        <taxon>Mytiloidea</taxon>
        <taxon>Mytilidae</taxon>
        <taxon>Mytilinae</taxon>
        <taxon>Mytilus</taxon>
    </lineage>
</organism>
<feature type="compositionally biased region" description="Basic and acidic residues" evidence="3">
    <location>
        <begin position="1"/>
        <end position="10"/>
    </location>
</feature>
<dbReference type="Gene3D" id="1.10.443.10">
    <property type="entry name" value="Intergrase catalytic core"/>
    <property type="match status" value="1"/>
</dbReference>
<dbReference type="Proteomes" id="UP000683360">
    <property type="component" value="Unassembled WGS sequence"/>
</dbReference>
<proteinExistence type="predicted"/>
<dbReference type="InterPro" id="IPR043502">
    <property type="entry name" value="DNA/RNA_pol_sf"/>
</dbReference>
<name>A0A8S3V0W5_MYTED</name>
<dbReference type="InterPro" id="IPR013762">
    <property type="entry name" value="Integrase-like_cat_sf"/>
</dbReference>
<evidence type="ECO:0008006" key="6">
    <source>
        <dbReference type="Google" id="ProtNLM"/>
    </source>
</evidence>
<keyword evidence="2" id="KW-0233">DNA recombination</keyword>
<dbReference type="AlphaFoldDB" id="A0A8S3V0W5"/>
<evidence type="ECO:0000256" key="1">
    <source>
        <dbReference type="ARBA" id="ARBA00023125"/>
    </source>
</evidence>
<dbReference type="InterPro" id="IPR052925">
    <property type="entry name" value="Phage_Integrase-like_Recomb"/>
</dbReference>
<dbReference type="GO" id="GO:0003677">
    <property type="term" value="F:DNA binding"/>
    <property type="evidence" value="ECO:0007669"/>
    <property type="project" value="UniProtKB-KW"/>
</dbReference>
<dbReference type="EMBL" id="CAJPWZ010002942">
    <property type="protein sequence ID" value="CAG2248522.1"/>
    <property type="molecule type" value="Genomic_DNA"/>
</dbReference>
<dbReference type="SUPFAM" id="SSF56349">
    <property type="entry name" value="DNA breaking-rejoining enzymes"/>
    <property type="match status" value="1"/>
</dbReference>
<dbReference type="PANTHER" id="PTHR34605:SF5">
    <property type="entry name" value="INTEGRASE_RECOMBINASE XERD HOMOLOG"/>
    <property type="match status" value="1"/>
</dbReference>
<dbReference type="PANTHER" id="PTHR34605">
    <property type="entry name" value="PHAGE_INTEGRASE DOMAIN-CONTAINING PROTEIN"/>
    <property type="match status" value="1"/>
</dbReference>
<dbReference type="GO" id="GO:0006310">
    <property type="term" value="P:DNA recombination"/>
    <property type="evidence" value="ECO:0007669"/>
    <property type="project" value="UniProtKB-KW"/>
</dbReference>
<dbReference type="GO" id="GO:0015074">
    <property type="term" value="P:DNA integration"/>
    <property type="evidence" value="ECO:0007669"/>
    <property type="project" value="InterPro"/>
</dbReference>
<evidence type="ECO:0000313" key="4">
    <source>
        <dbReference type="EMBL" id="CAG2248522.1"/>
    </source>
</evidence>
<feature type="region of interest" description="Disordered" evidence="3">
    <location>
        <begin position="163"/>
        <end position="216"/>
    </location>
</feature>
<dbReference type="SUPFAM" id="SSF47823">
    <property type="entry name" value="lambda integrase-like, N-terminal domain"/>
    <property type="match status" value="1"/>
</dbReference>
<feature type="region of interest" description="Disordered" evidence="3">
    <location>
        <begin position="1"/>
        <end position="24"/>
    </location>
</feature>
<comment type="caution">
    <text evidence="4">The sequence shown here is derived from an EMBL/GenBank/DDBJ whole genome shotgun (WGS) entry which is preliminary data.</text>
</comment>
<keyword evidence="5" id="KW-1185">Reference proteome</keyword>
<keyword evidence="1" id="KW-0238">DNA-binding</keyword>
<evidence type="ECO:0000256" key="2">
    <source>
        <dbReference type="ARBA" id="ARBA00023172"/>
    </source>
</evidence>
<dbReference type="InterPro" id="IPR011010">
    <property type="entry name" value="DNA_brk_join_enz"/>
</dbReference>
<sequence>MADRPRREGAGHNYKSLAEYGLPGVDKPVVEAEVKPKTPSSARRRLEAAQLLDRSFNEEDESDEELTQLRKSFQVAGESLKKQRRENEKQRLRVELKKKQDELEQEKDEIDNEKAKNKKVTRTHKLVADTSKPDEAVKLDDLRKFEFLNELVDKKLSKLGLIEKSSDSSSDSEDNTIRRSEKAIIISNSSDSDTDSDSSSKRENTRNQRNQRKQNQNSDVFACSPVFVDGRRSKYCKTNNEEKDKRSDELSNKILDECTICSDLISDTHWLPIQDKFISDHEIIFSSNMYNYEGVRIPLDTHLNIEFFKFMLSDYHDRDICALLEFGFPVGYDYKKHIHGASCTVQNHKGAIQFSNDIDKYLRKEIEKKALLGPFHSNPFSHEIIISPLNSVPKKDTVERRVILDLSTHGGGGVNGGINKDLYLGEEVHLKYPNVDALVEIIKSKGPGCLCFKRDLSRAYRQINIDPHDVHLVGYRWRDHLYFDRVLSMGLCSAAQICQRFTNAVAYIYRLKGFDIINYLDDFAGAETSENAFKAFKELENLFLSCGIEESTHKAFSPSHRMEFLDVQFKQLEKDVKKSTKSAFAVGTKKNLVSQWRAFLLFCFYFDVAPIPVTFKTINCYAQFLSRSFKSTDSIRNYINGVKIMHFYLDLPFPPLDNFEFKLLMAGISRVKQHCPRQARPITPDLLKEMLKFLDLDNCTDIVYWCLFLFAFFLMSRKSNLVPDSVDSFDCKRQLTRGKVFMHERVAIVVFEWTKTIQCGERILKIPLVKIDDSILCPVTAYNRMCRMIPAPEESPAFVIKRNASLKTVTYKQFQSKLKRIISLTGRDPRLYSTHSFRRGGASFAFQARVPSELIQLHGDWASDAYKLYLNFTMQEKISVAESMAKLL</sequence>
<protein>
    <recommendedName>
        <fullName evidence="6">Tyr recombinase domain-containing protein</fullName>
    </recommendedName>
</protein>
<dbReference type="InterPro" id="IPR010998">
    <property type="entry name" value="Integrase_recombinase_N"/>
</dbReference>
<feature type="region of interest" description="Disordered" evidence="3">
    <location>
        <begin position="98"/>
        <end position="123"/>
    </location>
</feature>
<dbReference type="SUPFAM" id="SSF56672">
    <property type="entry name" value="DNA/RNA polymerases"/>
    <property type="match status" value="1"/>
</dbReference>
<gene>
    <name evidence="4" type="ORF">MEDL_60347</name>
</gene>
<dbReference type="OrthoDB" id="6771932at2759"/>
<evidence type="ECO:0000256" key="3">
    <source>
        <dbReference type="SAM" id="MobiDB-lite"/>
    </source>
</evidence>
<reference evidence="4" key="1">
    <citation type="submission" date="2021-03" db="EMBL/GenBank/DDBJ databases">
        <authorList>
            <person name="Bekaert M."/>
        </authorList>
    </citation>
    <scope>NUCLEOTIDE SEQUENCE</scope>
</reference>